<proteinExistence type="predicted"/>
<dbReference type="KEGG" id="copr:Cop2CBH44_10700"/>
<dbReference type="Proteomes" id="UP000594042">
    <property type="component" value="Chromosome"/>
</dbReference>
<protein>
    <submittedName>
        <fullName evidence="1">Uncharacterized protein</fullName>
    </submittedName>
</protein>
<accession>A0A7G1HYX1</accession>
<dbReference type="RefSeq" id="WP_021931550.1">
    <property type="nucleotide sequence ID" value="NZ_AP023322.1"/>
</dbReference>
<evidence type="ECO:0000313" key="1">
    <source>
        <dbReference type="EMBL" id="BCI62717.1"/>
    </source>
</evidence>
<gene>
    <name evidence="1" type="ORF">Cop2CBH44_10700</name>
</gene>
<dbReference type="AlphaFoldDB" id="A0A7G1HYX1"/>
<dbReference type="EMBL" id="AP023322">
    <property type="protein sequence ID" value="BCI62717.1"/>
    <property type="molecule type" value="Genomic_DNA"/>
</dbReference>
<reference evidence="2" key="1">
    <citation type="submission" date="2020-07" db="EMBL/GenBank/DDBJ databases">
        <title>Complete genome sequencing of Coprobacter sp. strain 2CBH44.</title>
        <authorList>
            <person name="Sakamoto M."/>
            <person name="Murakami T."/>
            <person name="Mori H."/>
        </authorList>
    </citation>
    <scope>NUCLEOTIDE SEQUENCE [LARGE SCALE GENOMIC DNA]</scope>
    <source>
        <strain evidence="2">2CBH44</strain>
    </source>
</reference>
<keyword evidence="2" id="KW-1185">Reference proteome</keyword>
<evidence type="ECO:0000313" key="2">
    <source>
        <dbReference type="Proteomes" id="UP000594042"/>
    </source>
</evidence>
<organism evidence="1 2">
    <name type="scientific">Coprobacter secundus subsp. similis</name>
    <dbReference type="NCBI Taxonomy" id="2751153"/>
    <lineage>
        <taxon>Bacteria</taxon>
        <taxon>Pseudomonadati</taxon>
        <taxon>Bacteroidota</taxon>
        <taxon>Bacteroidia</taxon>
        <taxon>Bacteroidales</taxon>
        <taxon>Barnesiellaceae</taxon>
        <taxon>Coprobacter</taxon>
    </lineage>
</organism>
<sequence length="143" mass="17430">MKETEFSIYTKWIFVLLTIFNLQACEIEWDDDRPRYPGEATDMLCYKIWSDTFRNNQGFTVTQELRFWADGYGEETLRTVYPDRTQIETFPFEWRWNSYHYDALIWRYRDGAETYFDQLRLDFSTLSGRFGPDSVTFYNMGRF</sequence>
<name>A0A7G1HYX1_9BACT</name>